<dbReference type="EMBL" id="RRYP01007434">
    <property type="protein sequence ID" value="TNV80503.1"/>
    <property type="molecule type" value="Genomic_DNA"/>
</dbReference>
<sequence length="67" mass="7861">MHSFQSQKGKLLSQETLYLNNPTSLHKQLQTMKEGYLAETLLCYHKQNMRGKCGINVLRQLNKMQQH</sequence>
<organism evidence="1 2">
    <name type="scientific">Halteria grandinella</name>
    <dbReference type="NCBI Taxonomy" id="5974"/>
    <lineage>
        <taxon>Eukaryota</taxon>
        <taxon>Sar</taxon>
        <taxon>Alveolata</taxon>
        <taxon>Ciliophora</taxon>
        <taxon>Intramacronucleata</taxon>
        <taxon>Spirotrichea</taxon>
        <taxon>Stichotrichia</taxon>
        <taxon>Sporadotrichida</taxon>
        <taxon>Halteriidae</taxon>
        <taxon>Halteria</taxon>
    </lineage>
</organism>
<reference evidence="1" key="1">
    <citation type="submission" date="2019-06" db="EMBL/GenBank/DDBJ databases">
        <authorList>
            <person name="Zheng W."/>
        </authorList>
    </citation>
    <scope>NUCLEOTIDE SEQUENCE</scope>
    <source>
        <strain evidence="1">QDHG01</strain>
    </source>
</reference>
<keyword evidence="2" id="KW-1185">Reference proteome</keyword>
<protein>
    <submittedName>
        <fullName evidence="1">Uncharacterized protein</fullName>
    </submittedName>
</protein>
<accession>A0A8J8NSY2</accession>
<evidence type="ECO:0000313" key="2">
    <source>
        <dbReference type="Proteomes" id="UP000785679"/>
    </source>
</evidence>
<evidence type="ECO:0000313" key="1">
    <source>
        <dbReference type="EMBL" id="TNV80503.1"/>
    </source>
</evidence>
<dbReference type="Proteomes" id="UP000785679">
    <property type="component" value="Unassembled WGS sequence"/>
</dbReference>
<proteinExistence type="predicted"/>
<dbReference type="AlphaFoldDB" id="A0A8J8NSY2"/>
<comment type="caution">
    <text evidence="1">The sequence shown here is derived from an EMBL/GenBank/DDBJ whole genome shotgun (WGS) entry which is preliminary data.</text>
</comment>
<name>A0A8J8NSY2_HALGN</name>
<gene>
    <name evidence="1" type="ORF">FGO68_gene10141</name>
</gene>